<reference evidence="1 2" key="1">
    <citation type="submission" date="2016-11" db="EMBL/GenBank/DDBJ databases">
        <authorList>
            <person name="Jaros S."/>
            <person name="Januszkiewicz K."/>
            <person name="Wedrychowicz H."/>
        </authorList>
    </citation>
    <scope>NUCLEOTIDE SEQUENCE [LARGE SCALE GENOMIC DNA]</scope>
</reference>
<accession>A0A2X0LQE4</accession>
<sequence length="74" mass="7605">MTTSRPLGKDSRAPCLLVTDLDTSSLFPKARGVGVEVPGCFGAVEPDSTIGNPLCLLSEVNPAVVGAAWSVDAF</sequence>
<name>A0A2X0LQE4_9BASI</name>
<evidence type="ECO:0000313" key="1">
    <source>
        <dbReference type="EMBL" id="SGY14121.1"/>
    </source>
</evidence>
<dbReference type="Proteomes" id="UP000249464">
    <property type="component" value="Unassembled WGS sequence"/>
</dbReference>
<gene>
    <name evidence="1" type="primary">BQ5605_C010g06070</name>
    <name evidence="1" type="ORF">BQ5605_C010G06070</name>
</gene>
<keyword evidence="2" id="KW-1185">Reference proteome</keyword>
<dbReference type="AlphaFoldDB" id="A0A2X0LQE4"/>
<dbReference type="EMBL" id="FQNC01000012">
    <property type="protein sequence ID" value="SGY14121.1"/>
    <property type="molecule type" value="Genomic_DNA"/>
</dbReference>
<evidence type="ECO:0000313" key="2">
    <source>
        <dbReference type="Proteomes" id="UP000249464"/>
    </source>
</evidence>
<proteinExistence type="predicted"/>
<protein>
    <submittedName>
        <fullName evidence="1">BQ5605_C010g06070 protein</fullName>
    </submittedName>
</protein>
<organism evidence="1 2">
    <name type="scientific">Microbotryum silenes-dioicae</name>
    <dbReference type="NCBI Taxonomy" id="796604"/>
    <lineage>
        <taxon>Eukaryota</taxon>
        <taxon>Fungi</taxon>
        <taxon>Dikarya</taxon>
        <taxon>Basidiomycota</taxon>
        <taxon>Pucciniomycotina</taxon>
        <taxon>Microbotryomycetes</taxon>
        <taxon>Microbotryales</taxon>
        <taxon>Microbotryaceae</taxon>
        <taxon>Microbotryum</taxon>
    </lineage>
</organism>